<accession>A0A382QPL5</accession>
<protein>
    <submittedName>
        <fullName evidence="1">Uncharacterized protein</fullName>
    </submittedName>
</protein>
<evidence type="ECO:0000313" key="1">
    <source>
        <dbReference type="EMBL" id="SVC87444.1"/>
    </source>
</evidence>
<proteinExistence type="predicted"/>
<name>A0A382QPL5_9ZZZZ</name>
<dbReference type="AlphaFoldDB" id="A0A382QPL5"/>
<organism evidence="1">
    <name type="scientific">marine metagenome</name>
    <dbReference type="NCBI Taxonomy" id="408172"/>
    <lineage>
        <taxon>unclassified sequences</taxon>
        <taxon>metagenomes</taxon>
        <taxon>ecological metagenomes</taxon>
    </lineage>
</organism>
<gene>
    <name evidence="1" type="ORF">METZ01_LOCUS340298</name>
</gene>
<dbReference type="EMBL" id="UINC01116008">
    <property type="protein sequence ID" value="SVC87444.1"/>
    <property type="molecule type" value="Genomic_DNA"/>
</dbReference>
<reference evidence="1" key="1">
    <citation type="submission" date="2018-05" db="EMBL/GenBank/DDBJ databases">
        <authorList>
            <person name="Lanie J.A."/>
            <person name="Ng W.-L."/>
            <person name="Kazmierczak K.M."/>
            <person name="Andrzejewski T.M."/>
            <person name="Davidsen T.M."/>
            <person name="Wayne K.J."/>
            <person name="Tettelin H."/>
            <person name="Glass J.I."/>
            <person name="Rusch D."/>
            <person name="Podicherti R."/>
            <person name="Tsui H.-C.T."/>
            <person name="Winkler M.E."/>
        </authorList>
    </citation>
    <scope>NUCLEOTIDE SEQUENCE</scope>
</reference>
<sequence>MDDTKKEEYDEWIKNLGQTDNELGTKKEKKYCECPSCADTREKRKKSSDPQRIIAYRLIDES</sequence>